<sequence length="101" mass="11787">MLNSIGTETERREKAHEKLKKATLGNRTPEELLEELKTLWKELDERDDGKKILGFYSALLWTLRNRLSNYPTALLNLVDAEERAKKAYRANEGSKQEARKR</sequence>
<evidence type="ECO:0000313" key="3">
    <source>
        <dbReference type="Proteomes" id="UP000215127"/>
    </source>
</evidence>
<gene>
    <name evidence="2" type="ORF">ZT3D7_G8135</name>
</gene>
<feature type="region of interest" description="Disordered" evidence="1">
    <location>
        <begin position="1"/>
        <end position="23"/>
    </location>
</feature>
<name>A0A1X7RZW8_ZYMT9</name>
<evidence type="ECO:0000256" key="1">
    <source>
        <dbReference type="SAM" id="MobiDB-lite"/>
    </source>
</evidence>
<dbReference type="Proteomes" id="UP000215127">
    <property type="component" value="Chromosome 7"/>
</dbReference>
<evidence type="ECO:0000313" key="2">
    <source>
        <dbReference type="EMBL" id="SMQ52982.1"/>
    </source>
</evidence>
<dbReference type="AlphaFoldDB" id="A0A1X7RZW8"/>
<reference evidence="2 3" key="1">
    <citation type="submission" date="2016-06" db="EMBL/GenBank/DDBJ databases">
        <authorList>
            <person name="Kjaerup R.B."/>
            <person name="Dalgaard T.S."/>
            <person name="Juul-Madsen H.R."/>
        </authorList>
    </citation>
    <scope>NUCLEOTIDE SEQUENCE [LARGE SCALE GENOMIC DNA]</scope>
</reference>
<keyword evidence="3" id="KW-1185">Reference proteome</keyword>
<protein>
    <submittedName>
        <fullName evidence="2">Uncharacterized protein</fullName>
    </submittedName>
</protein>
<accession>A0A1X7RZW8</accession>
<proteinExistence type="predicted"/>
<dbReference type="EMBL" id="LT853698">
    <property type="protein sequence ID" value="SMQ52982.1"/>
    <property type="molecule type" value="Genomic_DNA"/>
</dbReference>
<organism evidence="2 3">
    <name type="scientific">Zymoseptoria tritici (strain ST99CH_3D7)</name>
    <dbReference type="NCBI Taxonomy" id="1276538"/>
    <lineage>
        <taxon>Eukaryota</taxon>
        <taxon>Fungi</taxon>
        <taxon>Dikarya</taxon>
        <taxon>Ascomycota</taxon>
        <taxon>Pezizomycotina</taxon>
        <taxon>Dothideomycetes</taxon>
        <taxon>Dothideomycetidae</taxon>
        <taxon>Mycosphaerellales</taxon>
        <taxon>Mycosphaerellaceae</taxon>
        <taxon>Zymoseptoria</taxon>
    </lineage>
</organism>